<feature type="compositionally biased region" description="Gly residues" evidence="1">
    <location>
        <begin position="17"/>
        <end position="36"/>
    </location>
</feature>
<protein>
    <recommendedName>
        <fullName evidence="5">Secreted protein</fullName>
    </recommendedName>
</protein>
<keyword evidence="2" id="KW-0812">Transmembrane</keyword>
<evidence type="ECO:0000256" key="2">
    <source>
        <dbReference type="SAM" id="Phobius"/>
    </source>
</evidence>
<feature type="region of interest" description="Disordered" evidence="1">
    <location>
        <begin position="66"/>
        <end position="102"/>
    </location>
</feature>
<organism evidence="3 4">
    <name type="scientific">Streptomyces marispadix</name>
    <dbReference type="NCBI Taxonomy" id="2922868"/>
    <lineage>
        <taxon>Bacteria</taxon>
        <taxon>Bacillati</taxon>
        <taxon>Actinomycetota</taxon>
        <taxon>Actinomycetes</taxon>
        <taxon>Kitasatosporales</taxon>
        <taxon>Streptomycetaceae</taxon>
        <taxon>Streptomyces</taxon>
    </lineage>
</organism>
<comment type="caution">
    <text evidence="3">The sequence shown here is derived from an EMBL/GenBank/DDBJ whole genome shotgun (WGS) entry which is preliminary data.</text>
</comment>
<evidence type="ECO:0000313" key="4">
    <source>
        <dbReference type="Proteomes" id="UP001166784"/>
    </source>
</evidence>
<sequence>MSDSQPGGIPAAAQDTGGTGGSSGTGGSGSSGSGSGKRGRNAAMAGGALVVVAALVGGYFLFGGTDAPRHRLTTPKTLAGEYQRDGKGEKGDGDAFDNKKVPGMTSNADVSAEYKAGATKKLQLGGAYGSVTDPRKAVDWVFEQTGKSLKTETGARAEGRLRKFSPSAFDGDVLKCQEYKISNMSLAMCGWADSSTVGTVSSMILTSDGTSTKPVDLKSTAELAAKVRKDALVTAD</sequence>
<dbReference type="EMBL" id="JAKWJU010000002">
    <property type="protein sequence ID" value="MCH6160287.1"/>
    <property type="molecule type" value="Genomic_DNA"/>
</dbReference>
<feature type="compositionally biased region" description="Basic and acidic residues" evidence="1">
    <location>
        <begin position="82"/>
        <end position="100"/>
    </location>
</feature>
<keyword evidence="4" id="KW-1185">Reference proteome</keyword>
<name>A0ABS9SVJ1_9ACTN</name>
<feature type="region of interest" description="Disordered" evidence="1">
    <location>
        <begin position="1"/>
        <end position="41"/>
    </location>
</feature>
<proteinExistence type="predicted"/>
<accession>A0ABS9SVJ1</accession>
<keyword evidence="2" id="KW-0472">Membrane</keyword>
<reference evidence="3" key="2">
    <citation type="journal article" date="2023" name="Int. J. Syst. Evol. Microbiol.">
        <title>Streptomyces marispadix sp. nov., isolated from marine beach sediment of the Northern Coast of Portugal.</title>
        <authorList>
            <person name="dos Santos J.D.N."/>
            <person name="Vitorino I.R."/>
            <person name="Kallscheuer N."/>
            <person name="Srivastava A."/>
            <person name="Krautwurst S."/>
            <person name="Marz M."/>
            <person name="Jogler C."/>
            <person name="Lobo Da Cunha A."/>
            <person name="Catita J."/>
            <person name="Goncalves H."/>
            <person name="Gonzalez I."/>
            <person name="Reyes F."/>
            <person name="Lage O.M."/>
        </authorList>
    </citation>
    <scope>NUCLEOTIDE SEQUENCE</scope>
    <source>
        <strain evidence="3">M600PL45_2</strain>
    </source>
</reference>
<reference evidence="3" key="1">
    <citation type="submission" date="2022-03" db="EMBL/GenBank/DDBJ databases">
        <authorList>
            <person name="Santos J.D.N."/>
            <person name="Kallscheuer N."/>
            <person name="Jogler C."/>
            <person name="Lage O.M."/>
        </authorList>
    </citation>
    <scope>NUCLEOTIDE SEQUENCE</scope>
    <source>
        <strain evidence="3">M600PL45_2</strain>
    </source>
</reference>
<evidence type="ECO:0008006" key="5">
    <source>
        <dbReference type="Google" id="ProtNLM"/>
    </source>
</evidence>
<evidence type="ECO:0000313" key="3">
    <source>
        <dbReference type="EMBL" id="MCH6160287.1"/>
    </source>
</evidence>
<gene>
    <name evidence="3" type="ORF">MMA15_07595</name>
</gene>
<evidence type="ECO:0000256" key="1">
    <source>
        <dbReference type="SAM" id="MobiDB-lite"/>
    </source>
</evidence>
<dbReference type="RefSeq" id="WP_241058369.1">
    <property type="nucleotide sequence ID" value="NZ_JAKWJU010000002.1"/>
</dbReference>
<feature type="transmembrane region" description="Helical" evidence="2">
    <location>
        <begin position="42"/>
        <end position="62"/>
    </location>
</feature>
<keyword evidence="2" id="KW-1133">Transmembrane helix</keyword>
<dbReference type="Proteomes" id="UP001166784">
    <property type="component" value="Unassembled WGS sequence"/>
</dbReference>